<keyword evidence="1" id="KW-0472">Membrane</keyword>
<proteinExistence type="predicted"/>
<keyword evidence="1" id="KW-1133">Transmembrane helix</keyword>
<dbReference type="RefSeq" id="WP_122030764.1">
    <property type="nucleotide sequence ID" value="NZ_LS483254.1"/>
</dbReference>
<feature type="transmembrane region" description="Helical" evidence="1">
    <location>
        <begin position="38"/>
        <end position="58"/>
    </location>
</feature>
<organism evidence="2 3">
    <name type="scientific">Candidatus Bipolaricaulis anaerobius</name>
    <dbReference type="NCBI Taxonomy" id="2026885"/>
    <lineage>
        <taxon>Bacteria</taxon>
        <taxon>Candidatus Bipolaricaulota</taxon>
        <taxon>Candidatus Bipolaricaulia</taxon>
        <taxon>Candidatus Bipolaricaulales</taxon>
        <taxon>Candidatus Bipolaricaulaceae</taxon>
        <taxon>Candidatus Bipolaricaulis</taxon>
    </lineage>
</organism>
<keyword evidence="3" id="KW-1185">Reference proteome</keyword>
<name>A0A2X3MK98_9BACT</name>
<reference evidence="3" key="1">
    <citation type="submission" date="2018-05" db="EMBL/GenBank/DDBJ databases">
        <authorList>
            <person name="Hao L."/>
        </authorList>
    </citation>
    <scope>NUCLEOTIDE SEQUENCE [LARGE SCALE GENOMIC DNA]</scope>
</reference>
<dbReference type="EMBL" id="LS483254">
    <property type="protein sequence ID" value="SQD92565.1"/>
    <property type="molecule type" value="Genomic_DNA"/>
</dbReference>
<accession>A0A2X3MK98</accession>
<keyword evidence="1" id="KW-0812">Transmembrane</keyword>
<dbReference type="KEGG" id="bana:BARAN1_0541"/>
<dbReference type="Proteomes" id="UP000249818">
    <property type="component" value="Chromosome BARAN1"/>
</dbReference>
<dbReference type="AlphaFoldDB" id="A0A2X3MK98"/>
<evidence type="ECO:0000313" key="3">
    <source>
        <dbReference type="Proteomes" id="UP000249818"/>
    </source>
</evidence>
<evidence type="ECO:0000256" key="1">
    <source>
        <dbReference type="SAM" id="Phobius"/>
    </source>
</evidence>
<evidence type="ECO:0000313" key="2">
    <source>
        <dbReference type="EMBL" id="SQD92565.1"/>
    </source>
</evidence>
<protein>
    <submittedName>
        <fullName evidence="2">Uncharacterized protein</fullName>
    </submittedName>
</protein>
<feature type="transmembrane region" description="Helical" evidence="1">
    <location>
        <begin position="118"/>
        <end position="137"/>
    </location>
</feature>
<gene>
    <name evidence="2" type="ORF">BARAN1_0541</name>
</gene>
<feature type="transmembrane region" description="Helical" evidence="1">
    <location>
        <begin position="7"/>
        <end position="32"/>
    </location>
</feature>
<sequence length="151" mass="16480">MQLLDLYVLVLRIVGIWVAFYGLVYLTAFVSAASVGFLIQWAFALVVYGAAAFVLLRYPSAVAKWLVRDEGEKDLTLGLSARDLQSVLVSTIGFYLVVTGIPALVASLIQQAQYRSGIVWQGVVRPAVQLIIGALILTRQRWGPRRVGGGN</sequence>
<feature type="transmembrane region" description="Helical" evidence="1">
    <location>
        <begin position="87"/>
        <end position="112"/>
    </location>
</feature>